<dbReference type="Proteomes" id="UP000011081">
    <property type="component" value="Unassembled WGS sequence"/>
</dbReference>
<organism evidence="3 4">
    <name type="scientific">Vavraia culicis (isolate floridensis)</name>
    <name type="common">Microsporidian parasite</name>
    <dbReference type="NCBI Taxonomy" id="948595"/>
    <lineage>
        <taxon>Eukaryota</taxon>
        <taxon>Fungi</taxon>
        <taxon>Fungi incertae sedis</taxon>
        <taxon>Microsporidia</taxon>
        <taxon>Pleistophoridae</taxon>
        <taxon>Vavraia</taxon>
    </lineage>
</organism>
<feature type="domain" description="DUF8032" evidence="2">
    <location>
        <begin position="238"/>
        <end position="338"/>
    </location>
</feature>
<accession>L2GSX9</accession>
<evidence type="ECO:0000256" key="1">
    <source>
        <dbReference type="SAM" id="MobiDB-lite"/>
    </source>
</evidence>
<name>L2GSX9_VAVCU</name>
<dbReference type="STRING" id="948595.L2GSX9"/>
<dbReference type="GeneID" id="19879930"/>
<sequence>MVSANLRNLQLRGESDNSSIDDTIQENDLNSLSIQNMLLDENQEYNGIPRHDDESYKYRGIYKKRKEKKKKKKSEEVKKQPSNRRIVNLPASQPYIRIVDGEERLCFKYNTKISETALNAMPRTELEDNEFCVRFDLESVDITKLNEKFKMDNCVYPRANVPFEMYTGNRWEYETECNMLAWQFVSLNPILLYGKKGLIQRAVDSYRNINKQSRGRRIVKQDHFNGILKRRHSDLTPQNVTIHWSIKGVNRKCKVRVDVENVDYEKIDVDFKCKYAVYSDEFDDKSFGLNKWESNNADNILAVKIAYLNVDNTTFWNAIKATDKATVLKKAVEAYKNRSEDYVSEEDEEKIELSDIVVDTLNKVYEDGKDENFYLFDVKSKEEKRNY</sequence>
<evidence type="ECO:0000259" key="2">
    <source>
        <dbReference type="Pfam" id="PF26087"/>
    </source>
</evidence>
<dbReference type="HOGENOM" id="CLU_061634_0_0_1"/>
<feature type="domain" description="DUF8032" evidence="2">
    <location>
        <begin position="124"/>
        <end position="209"/>
    </location>
</feature>
<dbReference type="InterPro" id="IPR058345">
    <property type="entry name" value="DUF8032"/>
</dbReference>
<dbReference type="VEuPathDB" id="MicrosporidiaDB:VCUG_02062"/>
<evidence type="ECO:0000313" key="3">
    <source>
        <dbReference type="EMBL" id="ELA46467.1"/>
    </source>
</evidence>
<evidence type="ECO:0000313" key="4">
    <source>
        <dbReference type="Proteomes" id="UP000011081"/>
    </source>
</evidence>
<proteinExistence type="predicted"/>
<dbReference type="EMBL" id="GL877444">
    <property type="protein sequence ID" value="ELA46467.1"/>
    <property type="molecule type" value="Genomic_DNA"/>
</dbReference>
<protein>
    <recommendedName>
        <fullName evidence="2">DUF8032 domain-containing protein</fullName>
    </recommendedName>
</protein>
<dbReference type="PANTHER" id="PTHR22949">
    <property type="entry name" value="WHITE COLLAR 2 PROTEIN WC2"/>
    <property type="match status" value="1"/>
</dbReference>
<dbReference type="RefSeq" id="XP_008075075.1">
    <property type="nucleotide sequence ID" value="XM_008076884.1"/>
</dbReference>
<reference evidence="4" key="1">
    <citation type="submission" date="2011-03" db="EMBL/GenBank/DDBJ databases">
        <title>The genome sequence of Vavraia culicis strain floridensis.</title>
        <authorList>
            <consortium name="The Broad Institute Genome Sequencing Platform"/>
            <person name="Cuomo C."/>
            <person name="Becnel J."/>
            <person name="Sanscrainte N."/>
            <person name="Young S.K."/>
            <person name="Zeng Q."/>
            <person name="Gargeya S."/>
            <person name="Fitzgerald M."/>
            <person name="Haas B."/>
            <person name="Abouelleil A."/>
            <person name="Alvarado L."/>
            <person name="Arachchi H.M."/>
            <person name="Berlin A."/>
            <person name="Chapman S.B."/>
            <person name="Gearin G."/>
            <person name="Goldberg J."/>
            <person name="Griggs A."/>
            <person name="Gujja S."/>
            <person name="Hansen M."/>
            <person name="Heiman D."/>
            <person name="Howarth C."/>
            <person name="Larimer J."/>
            <person name="Lui A."/>
            <person name="MacDonald P.J.P."/>
            <person name="McCowen C."/>
            <person name="Montmayeur A."/>
            <person name="Murphy C."/>
            <person name="Neiman D."/>
            <person name="Pearson M."/>
            <person name="Priest M."/>
            <person name="Roberts A."/>
            <person name="Saif S."/>
            <person name="Shea T."/>
            <person name="Sisk P."/>
            <person name="Stolte C."/>
            <person name="Sykes S."/>
            <person name="Wortman J."/>
            <person name="Nusbaum C."/>
            <person name="Birren B."/>
        </authorList>
    </citation>
    <scope>NUCLEOTIDE SEQUENCE [LARGE SCALE GENOMIC DNA]</scope>
    <source>
        <strain evidence="4">floridensis</strain>
    </source>
</reference>
<gene>
    <name evidence="3" type="ORF">VCUG_02062</name>
</gene>
<dbReference type="AlphaFoldDB" id="L2GSX9"/>
<keyword evidence="4" id="KW-1185">Reference proteome</keyword>
<dbReference type="PANTHER" id="PTHR22949:SF0">
    <property type="entry name" value="RE27538P"/>
    <property type="match status" value="1"/>
</dbReference>
<feature type="region of interest" description="Disordered" evidence="1">
    <location>
        <begin position="1"/>
        <end position="23"/>
    </location>
</feature>
<dbReference type="InParanoid" id="L2GSX9"/>
<dbReference type="OrthoDB" id="5599902at2759"/>
<dbReference type="OMA" id="MYTGNRW"/>
<dbReference type="Pfam" id="PF26087">
    <property type="entry name" value="DUF8032"/>
    <property type="match status" value="2"/>
</dbReference>